<dbReference type="Proteomes" id="UP000197269">
    <property type="component" value="Unassembled WGS sequence"/>
</dbReference>
<reference evidence="1 2" key="1">
    <citation type="submission" date="2017-03" db="EMBL/GenBank/DDBJ databases">
        <title>Genome of strain Rhizobium sp. CNPSo 668.</title>
        <authorList>
            <person name="Ribeiro R."/>
        </authorList>
    </citation>
    <scope>NUCLEOTIDE SEQUENCE [LARGE SCALE GENOMIC DNA]</scope>
    <source>
        <strain evidence="1 2">CNPSo 668</strain>
    </source>
</reference>
<dbReference type="AlphaFoldDB" id="A0A246DTR6"/>
<gene>
    <name evidence="1" type="ORF">B5E41_16050</name>
</gene>
<name>A0A246DTR6_9HYPH</name>
<accession>A0A246DTR6</accession>
<comment type="caution">
    <text evidence="1">The sequence shown here is derived from an EMBL/GenBank/DDBJ whole genome shotgun (WGS) entry which is preliminary data.</text>
</comment>
<dbReference type="Pfam" id="PF07345">
    <property type="entry name" value="ATPaseInh_sub_z"/>
    <property type="match status" value="1"/>
</dbReference>
<sequence>MRRIQTTDGHSAGGSMMGIIDEREEALEKEYIVKLERSFHIKARRDRLLARWAAELIGRTDFDVYFDEVISAELLESGDENVFRKIVSDLQDADVAISAQAVREKMKQLLLEAARSLDEAG</sequence>
<dbReference type="Gene3D" id="1.10.790.20">
    <property type="entry name" value="Domain of unknown function DUF1476"/>
    <property type="match status" value="1"/>
</dbReference>
<organism evidence="1 2">
    <name type="scientific">Rhizobium esperanzae</name>
    <dbReference type="NCBI Taxonomy" id="1967781"/>
    <lineage>
        <taxon>Bacteria</taxon>
        <taxon>Pseudomonadati</taxon>
        <taxon>Pseudomonadota</taxon>
        <taxon>Alphaproteobacteria</taxon>
        <taxon>Hyphomicrobiales</taxon>
        <taxon>Rhizobiaceae</taxon>
        <taxon>Rhizobium/Agrobacterium group</taxon>
        <taxon>Rhizobium</taxon>
    </lineage>
</organism>
<evidence type="ECO:0000313" key="1">
    <source>
        <dbReference type="EMBL" id="OWO93745.1"/>
    </source>
</evidence>
<dbReference type="EMBL" id="MXPU01000010">
    <property type="protein sequence ID" value="OWO93745.1"/>
    <property type="molecule type" value="Genomic_DNA"/>
</dbReference>
<evidence type="ECO:0008006" key="3">
    <source>
        <dbReference type="Google" id="ProtNLM"/>
    </source>
</evidence>
<protein>
    <recommendedName>
        <fullName evidence="3">Aldolase</fullName>
    </recommendedName>
</protein>
<dbReference type="PIRSF" id="PIRSF031780">
    <property type="entry name" value="UCP031780"/>
    <property type="match status" value="1"/>
</dbReference>
<dbReference type="InterPro" id="IPR038293">
    <property type="entry name" value="ATPase_inh_sub_z_sf"/>
</dbReference>
<evidence type="ECO:0000313" key="2">
    <source>
        <dbReference type="Proteomes" id="UP000197269"/>
    </source>
</evidence>
<proteinExistence type="predicted"/>
<dbReference type="InterPro" id="IPR009945">
    <property type="entry name" value="ATPase_inh_sub_z"/>
</dbReference>